<dbReference type="PANTHER" id="PTHR30399:SF1">
    <property type="entry name" value="UTP PYROPHOSPHATASE"/>
    <property type="match status" value="1"/>
</dbReference>
<dbReference type="RefSeq" id="WP_345067142.1">
    <property type="nucleotide sequence ID" value="NZ_BAABEX010000030.1"/>
</dbReference>
<dbReference type="PANTHER" id="PTHR30399">
    <property type="entry name" value="UNCHARACTERIZED PROTEIN YGJP"/>
    <property type="match status" value="1"/>
</dbReference>
<keyword evidence="3" id="KW-1185">Reference proteome</keyword>
<accession>A0ABP8LK20</accession>
<evidence type="ECO:0000313" key="2">
    <source>
        <dbReference type="EMBL" id="GAA4429762.1"/>
    </source>
</evidence>
<dbReference type="Gene3D" id="3.30.2010.10">
    <property type="entry name" value="Metalloproteases ('zincins'), catalytic domain"/>
    <property type="match status" value="1"/>
</dbReference>
<organism evidence="2 3">
    <name type="scientific">Acidovorax lacteus</name>
    <dbReference type="NCBI Taxonomy" id="1924988"/>
    <lineage>
        <taxon>Bacteria</taxon>
        <taxon>Pseudomonadati</taxon>
        <taxon>Pseudomonadota</taxon>
        <taxon>Betaproteobacteria</taxon>
        <taxon>Burkholderiales</taxon>
        <taxon>Comamonadaceae</taxon>
        <taxon>Acidovorax</taxon>
    </lineage>
</organism>
<dbReference type="EMBL" id="BAABEX010000030">
    <property type="protein sequence ID" value="GAA4429762.1"/>
    <property type="molecule type" value="Genomic_DNA"/>
</dbReference>
<reference evidence="3" key="1">
    <citation type="journal article" date="2019" name="Int. J. Syst. Evol. Microbiol.">
        <title>The Global Catalogue of Microorganisms (GCM) 10K type strain sequencing project: providing services to taxonomists for standard genome sequencing and annotation.</title>
        <authorList>
            <consortium name="The Broad Institute Genomics Platform"/>
            <consortium name="The Broad Institute Genome Sequencing Center for Infectious Disease"/>
            <person name="Wu L."/>
            <person name="Ma J."/>
        </authorList>
    </citation>
    <scope>NUCLEOTIDE SEQUENCE [LARGE SCALE GENOMIC DNA]</scope>
    <source>
        <strain evidence="3">JCM 31890</strain>
    </source>
</reference>
<protein>
    <submittedName>
        <fullName evidence="2">M48 family metallopeptidase</fullName>
    </submittedName>
</protein>
<dbReference type="InterPro" id="IPR053136">
    <property type="entry name" value="UTP_pyrophosphatase-like"/>
</dbReference>
<name>A0ABP8LK20_9BURK</name>
<sequence>MVDQRVEGVQAWAALSGYPAPLLEQLRGIHKAQGLGAWLIGRYPAAHSLRSDRALGALAQSLKSEFLRSAPSLRKVCYDAKIQTMRHALGLHTHRIVVHGGRNAARHEVRIASLFRNCPEPFLRMIVAHELAHLRHSEHDRSFYQLCVHIEPDYHRLELETRVYLVHLALGGETLWQ</sequence>
<dbReference type="InterPro" id="IPR002725">
    <property type="entry name" value="YgjP-like_metallopeptidase"/>
</dbReference>
<dbReference type="Pfam" id="PF01863">
    <property type="entry name" value="YgjP-like"/>
    <property type="match status" value="1"/>
</dbReference>
<gene>
    <name evidence="2" type="ORF">GCM10023090_30240</name>
</gene>
<evidence type="ECO:0000259" key="1">
    <source>
        <dbReference type="Pfam" id="PF01863"/>
    </source>
</evidence>
<dbReference type="Proteomes" id="UP001501788">
    <property type="component" value="Unassembled WGS sequence"/>
</dbReference>
<proteinExistence type="predicted"/>
<comment type="caution">
    <text evidence="2">The sequence shown here is derived from an EMBL/GenBank/DDBJ whole genome shotgun (WGS) entry which is preliminary data.</text>
</comment>
<feature type="domain" description="YgjP-like metallopeptidase" evidence="1">
    <location>
        <begin position="117"/>
        <end position="157"/>
    </location>
</feature>
<evidence type="ECO:0000313" key="3">
    <source>
        <dbReference type="Proteomes" id="UP001501788"/>
    </source>
</evidence>